<reference evidence="1" key="1">
    <citation type="submission" date="2023-11" db="EMBL/GenBank/DDBJ databases">
        <authorList>
            <person name="Poullet M."/>
        </authorList>
    </citation>
    <scope>NUCLEOTIDE SEQUENCE</scope>
    <source>
        <strain evidence="1">E1834</strain>
    </source>
</reference>
<name>A0ACB0XVZ0_MELEN</name>
<dbReference type="Proteomes" id="UP001497535">
    <property type="component" value="Unassembled WGS sequence"/>
</dbReference>
<organism evidence="1 2">
    <name type="scientific">Meloidogyne enterolobii</name>
    <name type="common">Root-knot nematode worm</name>
    <name type="synonym">Meloidogyne mayaguensis</name>
    <dbReference type="NCBI Taxonomy" id="390850"/>
    <lineage>
        <taxon>Eukaryota</taxon>
        <taxon>Metazoa</taxon>
        <taxon>Ecdysozoa</taxon>
        <taxon>Nematoda</taxon>
        <taxon>Chromadorea</taxon>
        <taxon>Rhabditida</taxon>
        <taxon>Tylenchina</taxon>
        <taxon>Tylenchomorpha</taxon>
        <taxon>Tylenchoidea</taxon>
        <taxon>Meloidogynidae</taxon>
        <taxon>Meloidogyninae</taxon>
        <taxon>Meloidogyne</taxon>
    </lineage>
</organism>
<accession>A0ACB0XVZ0</accession>
<comment type="caution">
    <text evidence="1">The sequence shown here is derived from an EMBL/GenBank/DDBJ whole genome shotgun (WGS) entry which is preliminary data.</text>
</comment>
<sequence length="384" mass="45110">MIPVRFFNGETNEDFLVSKMPLGNGGFAVVYHATYTQNWKYLGDCIALKIAHSISRNQRDEEIAKEALSREEKMLELIWQSQPFPERLIKYLGMIKYYVHNSNLPQKALKLELGHTTLKCFWKDLMTNSNEYNETLFLEIMKQILEGFVEFHNTGYILMDFNANNILIMEESSSNITINLKLIDFAESVKENNEVNTQPIDIPTVSLHIGPEIYDSRTYDFYVCCNYVSKQTDIWSFAMVCLDLLTSAPFFEDFYKNNKIEINRIVYGDNDINEERNEGETRIRLLRRMVEISYQKNSQPKEKNFTESIVNNLNNILSKNYPKVMSILKECFYKNQKWRPDSKYLLDLTKAILYNYEPFWVNAHKKERKKYLLEKGGSSSTTND</sequence>
<evidence type="ECO:0000313" key="2">
    <source>
        <dbReference type="Proteomes" id="UP001497535"/>
    </source>
</evidence>
<keyword evidence="2" id="KW-1185">Reference proteome</keyword>
<gene>
    <name evidence="1" type="ORF">MENTE1834_LOCUS4298</name>
</gene>
<evidence type="ECO:0000313" key="1">
    <source>
        <dbReference type="EMBL" id="CAK5019977.1"/>
    </source>
</evidence>
<proteinExistence type="predicted"/>
<protein>
    <submittedName>
        <fullName evidence="1">Uncharacterized protein</fullName>
    </submittedName>
</protein>
<dbReference type="EMBL" id="CAVMJV010000003">
    <property type="protein sequence ID" value="CAK5019977.1"/>
    <property type="molecule type" value="Genomic_DNA"/>
</dbReference>